<sequence length="410" mass="46264">MGYGEVATATSWGIAFPNYRSGAFYNKSVSDWIDAQEGNGWIYHTAPLGNKDWGGPMWSSAGLNVSWEHFMQYGDRQILELIYPSAQRWLNFLHNNTENGLLVPYNGRKEFFLGDWIAPGGLKDWGGSLNATFFNNCVYVMNLQTFIRIAGILNRQEEAAVYSKRLETLKSRIHETFFHSESNTYLDGRQVYMAFSLLMEIVPDNLRQSVAESFIKEFRENRPYLDMGSSGISVLLKYLISNPEYSSVAALHLSSVTKPSYGYFIARGETTWPENWTVDVDSRIHTCYTGIASWFIKSLCGIRPDSTHPGYQQFIIQPVIVPEVTFAEASVESPYGQISSRWERHKNKVKLSVTVPPNSTATVYVPAKDMKSITENGIKVDKSKGVTITGLEGGYAVVTVESGRYRFETK</sequence>
<proteinExistence type="predicted"/>
<dbReference type="EC" id="3.2.1.40" evidence="2"/>
<dbReference type="AlphaFoldDB" id="A0A5J4Q7Y4"/>
<dbReference type="Pfam" id="PF17390">
    <property type="entry name" value="Bac_rhamnosid_C"/>
    <property type="match status" value="1"/>
</dbReference>
<organism evidence="6">
    <name type="scientific">termite gut metagenome</name>
    <dbReference type="NCBI Taxonomy" id="433724"/>
    <lineage>
        <taxon>unclassified sequences</taxon>
        <taxon>metagenomes</taxon>
        <taxon>organismal metagenomes</taxon>
    </lineage>
</organism>
<dbReference type="Gene3D" id="2.60.420.10">
    <property type="entry name" value="Maltose phosphorylase, domain 3"/>
    <property type="match status" value="1"/>
</dbReference>
<comment type="caution">
    <text evidence="6">The sequence shown here is derived from an EMBL/GenBank/DDBJ whole genome shotgun (WGS) entry which is preliminary data.</text>
</comment>
<evidence type="ECO:0000313" key="6">
    <source>
        <dbReference type="EMBL" id="KAA6317178.1"/>
    </source>
</evidence>
<dbReference type="PANTHER" id="PTHR33307:SF6">
    <property type="entry name" value="ALPHA-RHAMNOSIDASE (EUROFUNG)-RELATED"/>
    <property type="match status" value="1"/>
</dbReference>
<dbReference type="InterPro" id="IPR035398">
    <property type="entry name" value="Bac_rhamnosid_C"/>
</dbReference>
<accession>A0A5J4Q7Y4</accession>
<dbReference type="EMBL" id="SNRY01004611">
    <property type="protein sequence ID" value="KAA6317178.1"/>
    <property type="molecule type" value="Genomic_DNA"/>
</dbReference>
<evidence type="ECO:0000259" key="5">
    <source>
        <dbReference type="Pfam" id="PF17390"/>
    </source>
</evidence>
<evidence type="ECO:0000256" key="3">
    <source>
        <dbReference type="ARBA" id="ARBA00022801"/>
    </source>
</evidence>
<dbReference type="InterPro" id="IPR035396">
    <property type="entry name" value="Bac_rhamnosid6H"/>
</dbReference>
<dbReference type="InterPro" id="IPR012341">
    <property type="entry name" value="6hp_glycosidase-like_sf"/>
</dbReference>
<keyword evidence="3" id="KW-0378">Hydrolase</keyword>
<dbReference type="PANTHER" id="PTHR33307">
    <property type="entry name" value="ALPHA-RHAMNOSIDASE (EUROFUNG)"/>
    <property type="match status" value="1"/>
</dbReference>
<evidence type="ECO:0000256" key="1">
    <source>
        <dbReference type="ARBA" id="ARBA00001445"/>
    </source>
</evidence>
<feature type="domain" description="Alpha-L-rhamnosidase six-hairpin glycosidase" evidence="4">
    <location>
        <begin position="2"/>
        <end position="298"/>
    </location>
</feature>
<comment type="catalytic activity">
    <reaction evidence="1">
        <text>Hydrolysis of terminal non-reducing alpha-L-rhamnose residues in alpha-L-rhamnosides.</text>
        <dbReference type="EC" id="3.2.1.40"/>
    </reaction>
</comment>
<name>A0A5J4Q7Y4_9ZZZZ</name>
<feature type="domain" description="Alpha-L-rhamnosidase C-terminal" evidence="5">
    <location>
        <begin position="301"/>
        <end position="375"/>
    </location>
</feature>
<dbReference type="InterPro" id="IPR008928">
    <property type="entry name" value="6-hairpin_glycosidase_sf"/>
</dbReference>
<gene>
    <name evidence="6" type="ORF">EZS27_032628</name>
</gene>
<evidence type="ECO:0000259" key="4">
    <source>
        <dbReference type="Pfam" id="PF17389"/>
    </source>
</evidence>
<dbReference type="Pfam" id="PF17389">
    <property type="entry name" value="Bac_rhamnosid6H"/>
    <property type="match status" value="1"/>
</dbReference>
<protein>
    <recommendedName>
        <fullName evidence="2">alpha-L-rhamnosidase</fullName>
        <ecNumber evidence="2">3.2.1.40</ecNumber>
    </recommendedName>
</protein>
<reference evidence="6" key="1">
    <citation type="submission" date="2019-03" db="EMBL/GenBank/DDBJ databases">
        <title>Single cell metagenomics reveals metabolic interactions within the superorganism composed of flagellate Streblomastix strix and complex community of Bacteroidetes bacteria on its surface.</title>
        <authorList>
            <person name="Treitli S.C."/>
            <person name="Kolisko M."/>
            <person name="Husnik F."/>
            <person name="Keeling P."/>
            <person name="Hampl V."/>
        </authorList>
    </citation>
    <scope>NUCLEOTIDE SEQUENCE</scope>
    <source>
        <strain evidence="6">STM</strain>
    </source>
</reference>
<dbReference type="SUPFAM" id="SSF48208">
    <property type="entry name" value="Six-hairpin glycosidases"/>
    <property type="match status" value="1"/>
</dbReference>
<dbReference type="InterPro" id="IPR016007">
    <property type="entry name" value="Alpha_rhamnosid"/>
</dbReference>
<dbReference type="GO" id="GO:0030596">
    <property type="term" value="F:alpha-L-rhamnosidase activity"/>
    <property type="evidence" value="ECO:0007669"/>
    <property type="project" value="UniProtKB-EC"/>
</dbReference>
<dbReference type="Gene3D" id="1.50.10.10">
    <property type="match status" value="1"/>
</dbReference>
<evidence type="ECO:0000256" key="2">
    <source>
        <dbReference type="ARBA" id="ARBA00012652"/>
    </source>
</evidence>
<dbReference type="GO" id="GO:0005975">
    <property type="term" value="P:carbohydrate metabolic process"/>
    <property type="evidence" value="ECO:0007669"/>
    <property type="project" value="InterPro"/>
</dbReference>